<reference evidence="2 3" key="1">
    <citation type="submission" date="2017-02" db="EMBL/GenBank/DDBJ databases">
        <title>The new phylogeny of genus Mycobacterium.</title>
        <authorList>
            <person name="Tortoli E."/>
            <person name="Trovato A."/>
            <person name="Cirillo D.M."/>
        </authorList>
    </citation>
    <scope>NUCLEOTIDE SEQUENCE [LARGE SCALE GENOMIC DNA]</scope>
    <source>
        <strain evidence="2 3">DSM 44338</strain>
    </source>
</reference>
<accession>A0A1X0JS40</accession>
<keyword evidence="1" id="KW-0812">Transmembrane</keyword>
<protein>
    <recommendedName>
        <fullName evidence="4">DUF4267 domain-containing protein</fullName>
    </recommendedName>
</protein>
<organism evidence="2 3">
    <name type="scientific">Mycolicibacterium tusciae</name>
    <dbReference type="NCBI Taxonomy" id="75922"/>
    <lineage>
        <taxon>Bacteria</taxon>
        <taxon>Bacillati</taxon>
        <taxon>Actinomycetota</taxon>
        <taxon>Actinomycetes</taxon>
        <taxon>Mycobacteriales</taxon>
        <taxon>Mycobacteriaceae</taxon>
        <taxon>Mycolicibacterium</taxon>
    </lineage>
</organism>
<keyword evidence="3" id="KW-1185">Reference proteome</keyword>
<dbReference type="AlphaFoldDB" id="A0A1X0JS40"/>
<evidence type="ECO:0000313" key="2">
    <source>
        <dbReference type="EMBL" id="ORB65126.1"/>
    </source>
</evidence>
<keyword evidence="1" id="KW-0472">Membrane</keyword>
<dbReference type="Proteomes" id="UP000192411">
    <property type="component" value="Unassembled WGS sequence"/>
</dbReference>
<name>A0A1X0JS40_9MYCO</name>
<sequence length="128" mass="12953">MADNQRSVADRVVAALAIGRIAAGVLAWLSPSFTARVFGMDADGGQSHYAWRLFGVRDIVIGIGTLLSSGAQQRAFVTAGLACDVGDGAAGAVAMNRGDFARSAAGAPVTVPVLAVALGAWALRGIAR</sequence>
<gene>
    <name evidence="2" type="ORF">BST47_13500</name>
</gene>
<keyword evidence="1" id="KW-1133">Transmembrane helix</keyword>
<dbReference type="EMBL" id="MVIM01000006">
    <property type="protein sequence ID" value="ORB65126.1"/>
    <property type="molecule type" value="Genomic_DNA"/>
</dbReference>
<evidence type="ECO:0000256" key="1">
    <source>
        <dbReference type="SAM" id="Phobius"/>
    </source>
</evidence>
<evidence type="ECO:0008006" key="4">
    <source>
        <dbReference type="Google" id="ProtNLM"/>
    </source>
</evidence>
<evidence type="ECO:0000313" key="3">
    <source>
        <dbReference type="Proteomes" id="UP000192411"/>
    </source>
</evidence>
<feature type="transmembrane region" description="Helical" evidence="1">
    <location>
        <begin position="12"/>
        <end position="30"/>
    </location>
</feature>
<dbReference type="STRING" id="75922.BST47_13500"/>
<proteinExistence type="predicted"/>
<feature type="transmembrane region" description="Helical" evidence="1">
    <location>
        <begin position="105"/>
        <end position="123"/>
    </location>
</feature>
<comment type="caution">
    <text evidence="2">The sequence shown here is derived from an EMBL/GenBank/DDBJ whole genome shotgun (WGS) entry which is preliminary data.</text>
</comment>